<dbReference type="PANTHER" id="PTHR24320:SF152">
    <property type="entry name" value="SHORT-CHAIN DEHYDROGENASE_REDUCTASE FAMILY PROTEIN"/>
    <property type="match status" value="1"/>
</dbReference>
<feature type="transmembrane region" description="Helical" evidence="4">
    <location>
        <begin position="105"/>
        <end position="128"/>
    </location>
</feature>
<feature type="region of interest" description="Disordered" evidence="3">
    <location>
        <begin position="67"/>
        <end position="97"/>
    </location>
</feature>
<feature type="transmembrane region" description="Helical" evidence="4">
    <location>
        <begin position="193"/>
        <end position="211"/>
    </location>
</feature>
<dbReference type="OrthoDB" id="157221at2759"/>
<dbReference type="Pfam" id="PF00106">
    <property type="entry name" value="adh_short"/>
    <property type="match status" value="1"/>
</dbReference>
<dbReference type="AlphaFoldDB" id="A0A9K3KDX2"/>
<evidence type="ECO:0000313" key="6">
    <source>
        <dbReference type="Proteomes" id="UP000693970"/>
    </source>
</evidence>
<keyword evidence="2" id="KW-0560">Oxidoreductase</keyword>
<dbReference type="EMBL" id="JAGRRH010000026">
    <property type="protein sequence ID" value="KAG7341722.1"/>
    <property type="molecule type" value="Genomic_DNA"/>
</dbReference>
<dbReference type="Proteomes" id="UP000693970">
    <property type="component" value="Unassembled WGS sequence"/>
</dbReference>
<reference evidence="5" key="1">
    <citation type="journal article" date="2021" name="Sci. Rep.">
        <title>Diploid genomic architecture of Nitzschia inconspicua, an elite biomass production diatom.</title>
        <authorList>
            <person name="Oliver A."/>
            <person name="Podell S."/>
            <person name="Pinowska A."/>
            <person name="Traller J.C."/>
            <person name="Smith S.R."/>
            <person name="McClure R."/>
            <person name="Beliaev A."/>
            <person name="Bohutskyi P."/>
            <person name="Hill E.A."/>
            <person name="Rabines A."/>
            <person name="Zheng H."/>
            <person name="Allen L.Z."/>
            <person name="Kuo A."/>
            <person name="Grigoriev I.V."/>
            <person name="Allen A.E."/>
            <person name="Hazlebeck D."/>
            <person name="Allen E.E."/>
        </authorList>
    </citation>
    <scope>NUCLEOTIDE SEQUENCE</scope>
    <source>
        <strain evidence="5">Hildebrandi</strain>
    </source>
</reference>
<evidence type="ECO:0000256" key="4">
    <source>
        <dbReference type="SAM" id="Phobius"/>
    </source>
</evidence>
<protein>
    <submittedName>
        <fullName evidence="5">Dehydrogenase</fullName>
    </submittedName>
</protein>
<evidence type="ECO:0000256" key="1">
    <source>
        <dbReference type="ARBA" id="ARBA00006484"/>
    </source>
</evidence>
<evidence type="ECO:0000256" key="2">
    <source>
        <dbReference type="ARBA" id="ARBA00023002"/>
    </source>
</evidence>
<evidence type="ECO:0000313" key="5">
    <source>
        <dbReference type="EMBL" id="KAG7341722.1"/>
    </source>
</evidence>
<keyword evidence="4" id="KW-1133">Transmembrane helix</keyword>
<name>A0A9K3KDX2_9STRA</name>
<comment type="similarity">
    <text evidence="1">Belongs to the short-chain dehydrogenases/reductases (SDR) family.</text>
</comment>
<dbReference type="GO" id="GO:0016491">
    <property type="term" value="F:oxidoreductase activity"/>
    <property type="evidence" value="ECO:0007669"/>
    <property type="project" value="UniProtKB-KW"/>
</dbReference>
<comment type="caution">
    <text evidence="5">The sequence shown here is derived from an EMBL/GenBank/DDBJ whole genome shotgun (WGS) entry which is preliminary data.</text>
</comment>
<accession>A0A9K3KDX2</accession>
<gene>
    <name evidence="5" type="ORF">IV203_023675</name>
</gene>
<reference evidence="5" key="2">
    <citation type="submission" date="2021-04" db="EMBL/GenBank/DDBJ databases">
        <authorList>
            <person name="Podell S."/>
        </authorList>
    </citation>
    <scope>NUCLEOTIDE SEQUENCE</scope>
    <source>
        <strain evidence="5">Hildebrandi</strain>
    </source>
</reference>
<sequence length="612" mass="66446">MSSSISATATTQGKDVVKTAVGLWVAKNFVLAVTGIFSPTKNIERPTRQIRGKEQTKKLSFWKRKPPADKINEKGTAPTKVKKQPIATTPPATPSSSLVSWKTKVATATMSLLGVVYVLYPTSLLLLFRVSEQISWIRLFQNYHSCRMGNITSCIPVGLVQLTQIVASVGTFAYFRALWKGKLVGISSIGRGLALYVLLWAVVVAVMKISVDEVELYHPPQNDDNLLSGKVAVITGANRGIGLATAQWMALRGAHVVVTCRSIAKCQPVVDEINRMVQHGGTISTGSASAAVLDLSSLQSANAMVESISRNFPNGIHYLFCNAGTTPQYPLTEEGFEDGFGGMHLAHMAVALGLLPLLKKGADTQVQPHSKQENSRIIMVSSEMSINAAMGIFGPLETMFNKNNLRGEITRGDGTLATSMPAYGRAKLCNVLLALELNRQMKEMNWPIIANAIHTGAVVTDSSRNSIKQTFEGIFPGLSWVVGNIYFPMLWRNVDGGARTLLRAALSEDHVSRGGQYLDALCRAVLPESTTEKDLSPQNTIPIPLGAGKTMEINLDAVQALLTADAKYSSFLWDVSVEILRDSPSRQVVDFHNTSNLNDSNAIRDDEDRVSC</sequence>
<keyword evidence="6" id="KW-1185">Reference proteome</keyword>
<keyword evidence="4" id="KW-0472">Membrane</keyword>
<dbReference type="PANTHER" id="PTHR24320">
    <property type="entry name" value="RETINOL DEHYDROGENASE"/>
    <property type="match status" value="1"/>
</dbReference>
<evidence type="ECO:0000256" key="3">
    <source>
        <dbReference type="SAM" id="MobiDB-lite"/>
    </source>
</evidence>
<proteinExistence type="inferred from homology"/>
<dbReference type="InterPro" id="IPR002347">
    <property type="entry name" value="SDR_fam"/>
</dbReference>
<keyword evidence="4" id="KW-0812">Transmembrane</keyword>
<feature type="compositionally biased region" description="Low complexity" evidence="3">
    <location>
        <begin position="87"/>
        <end position="97"/>
    </location>
</feature>
<organism evidence="5 6">
    <name type="scientific">Nitzschia inconspicua</name>
    <dbReference type="NCBI Taxonomy" id="303405"/>
    <lineage>
        <taxon>Eukaryota</taxon>
        <taxon>Sar</taxon>
        <taxon>Stramenopiles</taxon>
        <taxon>Ochrophyta</taxon>
        <taxon>Bacillariophyta</taxon>
        <taxon>Bacillariophyceae</taxon>
        <taxon>Bacillariophycidae</taxon>
        <taxon>Bacillariales</taxon>
        <taxon>Bacillariaceae</taxon>
        <taxon>Nitzschia</taxon>
    </lineage>
</organism>